<evidence type="ECO:0000313" key="9">
    <source>
        <dbReference type="EMBL" id="CAB4040357.1"/>
    </source>
</evidence>
<dbReference type="InterPro" id="IPR015424">
    <property type="entry name" value="PyrdxlP-dep_Trfase"/>
</dbReference>
<dbReference type="InterPro" id="IPR000277">
    <property type="entry name" value="Cys/Met-Metab_PyrdxlP-dep_enz"/>
</dbReference>
<dbReference type="OrthoDB" id="3512640at2759"/>
<dbReference type="PANTHER" id="PTHR11808">
    <property type="entry name" value="TRANS-SULFURATION ENZYME FAMILY MEMBER"/>
    <property type="match status" value="1"/>
</dbReference>
<comment type="caution">
    <text evidence="9">The sequence shown here is derived from an EMBL/GenBank/DDBJ whole genome shotgun (WGS) entry which is preliminary data.</text>
</comment>
<dbReference type="GO" id="GO:0030170">
    <property type="term" value="F:pyridoxal phosphate binding"/>
    <property type="evidence" value="ECO:0007669"/>
    <property type="project" value="InterPro"/>
</dbReference>
<dbReference type="EMBL" id="CACRXK020026681">
    <property type="protein sequence ID" value="CAB4040357.1"/>
    <property type="molecule type" value="Genomic_DNA"/>
</dbReference>
<dbReference type="PANTHER" id="PTHR11808:SF15">
    <property type="entry name" value="CYSTATHIONINE GAMMA-LYASE"/>
    <property type="match status" value="1"/>
</dbReference>
<keyword evidence="5 8" id="KW-0663">Pyridoxal phosphate</keyword>
<dbReference type="EC" id="4.4.1.1" evidence="4"/>
<name>A0A7D9K3I1_PARCT</name>
<comment type="pathway">
    <text evidence="2">Amino-acid biosynthesis; L-cysteine biosynthesis; L-cysteine from L-homocysteine and L-serine: step 2/2.</text>
</comment>
<accession>A0A7D9K3I1</accession>
<keyword evidence="10" id="KW-1185">Reference proteome</keyword>
<evidence type="ECO:0000256" key="4">
    <source>
        <dbReference type="ARBA" id="ARBA00012085"/>
    </source>
</evidence>
<evidence type="ECO:0000256" key="8">
    <source>
        <dbReference type="RuleBase" id="RU362118"/>
    </source>
</evidence>
<keyword evidence="6" id="KW-0028">Amino-acid biosynthesis</keyword>
<sequence>GYDYSRAGNPTRDCFEKCVASLEDAKHGIATASGLAALTTLTHLLRAGDHVVVCDDVYGGTNRYFSKVASRFNLETSMVDVTDVDKLQQAIKSNTKMVWIETPTNPLLKLIDIKAVADVAHKTE</sequence>
<dbReference type="Pfam" id="PF01053">
    <property type="entry name" value="Cys_Met_Meta_PP"/>
    <property type="match status" value="1"/>
</dbReference>
<dbReference type="GO" id="GO:0004123">
    <property type="term" value="F:cystathionine gamma-lyase activity"/>
    <property type="evidence" value="ECO:0007669"/>
    <property type="project" value="TreeGrafter"/>
</dbReference>
<dbReference type="GO" id="GO:0005737">
    <property type="term" value="C:cytoplasm"/>
    <property type="evidence" value="ECO:0007669"/>
    <property type="project" value="TreeGrafter"/>
</dbReference>
<dbReference type="Proteomes" id="UP001152795">
    <property type="component" value="Unassembled WGS sequence"/>
</dbReference>
<gene>
    <name evidence="9" type="ORF">PACLA_8A053672</name>
</gene>
<evidence type="ECO:0000256" key="6">
    <source>
        <dbReference type="ARBA" id="ARBA00023192"/>
    </source>
</evidence>
<dbReference type="Gene3D" id="3.40.640.10">
    <property type="entry name" value="Type I PLP-dependent aspartate aminotransferase-like (Major domain)"/>
    <property type="match status" value="1"/>
</dbReference>
<proteinExistence type="inferred from homology"/>
<feature type="non-terminal residue" evidence="9">
    <location>
        <position position="124"/>
    </location>
</feature>
<organism evidence="9 10">
    <name type="scientific">Paramuricea clavata</name>
    <name type="common">Red gorgonian</name>
    <name type="synonym">Violescent sea-whip</name>
    <dbReference type="NCBI Taxonomy" id="317549"/>
    <lineage>
        <taxon>Eukaryota</taxon>
        <taxon>Metazoa</taxon>
        <taxon>Cnidaria</taxon>
        <taxon>Anthozoa</taxon>
        <taxon>Octocorallia</taxon>
        <taxon>Malacalcyonacea</taxon>
        <taxon>Plexauridae</taxon>
        <taxon>Paramuricea</taxon>
    </lineage>
</organism>
<evidence type="ECO:0000256" key="5">
    <source>
        <dbReference type="ARBA" id="ARBA00022898"/>
    </source>
</evidence>
<dbReference type="InterPro" id="IPR015421">
    <property type="entry name" value="PyrdxlP-dep_Trfase_major"/>
</dbReference>
<dbReference type="SUPFAM" id="SSF53383">
    <property type="entry name" value="PLP-dependent transferases"/>
    <property type="match status" value="1"/>
</dbReference>
<evidence type="ECO:0000256" key="3">
    <source>
        <dbReference type="ARBA" id="ARBA00009077"/>
    </source>
</evidence>
<evidence type="ECO:0000256" key="7">
    <source>
        <dbReference type="ARBA" id="ARBA00029853"/>
    </source>
</evidence>
<reference evidence="9" key="1">
    <citation type="submission" date="2020-04" db="EMBL/GenBank/DDBJ databases">
        <authorList>
            <person name="Alioto T."/>
            <person name="Alioto T."/>
            <person name="Gomez Garrido J."/>
        </authorList>
    </citation>
    <scope>NUCLEOTIDE SEQUENCE</scope>
    <source>
        <strain evidence="9">A484AB</strain>
    </source>
</reference>
<dbReference type="UniPathway" id="UPA00136">
    <property type="reaction ID" value="UER00202"/>
</dbReference>
<dbReference type="GO" id="GO:0019346">
    <property type="term" value="P:transsulfuration"/>
    <property type="evidence" value="ECO:0007669"/>
    <property type="project" value="InterPro"/>
</dbReference>
<protein>
    <recommendedName>
        <fullName evidence="4">cystathionine gamma-lyase</fullName>
        <ecNumber evidence="4">4.4.1.1</ecNumber>
    </recommendedName>
    <alternativeName>
        <fullName evidence="7">Gamma-cystathionase</fullName>
    </alternativeName>
</protein>
<comment type="cofactor">
    <cofactor evidence="1 8">
        <name>pyridoxal 5'-phosphate</name>
        <dbReference type="ChEBI" id="CHEBI:597326"/>
    </cofactor>
</comment>
<comment type="similarity">
    <text evidence="3 8">Belongs to the trans-sulfuration enzymes family.</text>
</comment>
<dbReference type="AlphaFoldDB" id="A0A7D9K3I1"/>
<evidence type="ECO:0000256" key="2">
    <source>
        <dbReference type="ARBA" id="ARBA00005038"/>
    </source>
</evidence>
<feature type="non-terminal residue" evidence="9">
    <location>
        <position position="1"/>
    </location>
</feature>
<evidence type="ECO:0000256" key="1">
    <source>
        <dbReference type="ARBA" id="ARBA00001933"/>
    </source>
</evidence>
<keyword evidence="6" id="KW-0198">Cysteine biosynthesis</keyword>
<evidence type="ECO:0000313" key="10">
    <source>
        <dbReference type="Proteomes" id="UP001152795"/>
    </source>
</evidence>
<dbReference type="GO" id="GO:0019343">
    <property type="term" value="P:cysteine biosynthetic process via cystathionine"/>
    <property type="evidence" value="ECO:0007669"/>
    <property type="project" value="TreeGrafter"/>
</dbReference>